<accession>A0AAD9AUL3</accession>
<dbReference type="EMBL" id="JAQOWY010000039">
    <property type="protein sequence ID" value="KAK1854323.1"/>
    <property type="molecule type" value="Genomic_DNA"/>
</dbReference>
<protein>
    <submittedName>
        <fullName evidence="1">Uncharacterized protein</fullName>
    </submittedName>
</protein>
<reference evidence="1" key="1">
    <citation type="submission" date="2023-01" db="EMBL/GenBank/DDBJ databases">
        <title>Colletotrichum chrysophilum M932 genome sequence.</title>
        <authorList>
            <person name="Baroncelli R."/>
        </authorList>
    </citation>
    <scope>NUCLEOTIDE SEQUENCE</scope>
    <source>
        <strain evidence="1">M932</strain>
    </source>
</reference>
<dbReference type="AlphaFoldDB" id="A0AAD9AUL3"/>
<gene>
    <name evidence="1" type="ORF">CCHR01_03053</name>
</gene>
<organism evidence="1 2">
    <name type="scientific">Colletotrichum chrysophilum</name>
    <dbReference type="NCBI Taxonomy" id="1836956"/>
    <lineage>
        <taxon>Eukaryota</taxon>
        <taxon>Fungi</taxon>
        <taxon>Dikarya</taxon>
        <taxon>Ascomycota</taxon>
        <taxon>Pezizomycotina</taxon>
        <taxon>Sordariomycetes</taxon>
        <taxon>Hypocreomycetidae</taxon>
        <taxon>Glomerellales</taxon>
        <taxon>Glomerellaceae</taxon>
        <taxon>Colletotrichum</taxon>
        <taxon>Colletotrichum gloeosporioides species complex</taxon>
    </lineage>
</organism>
<comment type="caution">
    <text evidence="1">The sequence shown here is derived from an EMBL/GenBank/DDBJ whole genome shotgun (WGS) entry which is preliminary data.</text>
</comment>
<name>A0AAD9AUL3_9PEZI</name>
<dbReference type="Proteomes" id="UP001243330">
    <property type="component" value="Unassembled WGS sequence"/>
</dbReference>
<proteinExistence type="predicted"/>
<evidence type="ECO:0000313" key="1">
    <source>
        <dbReference type="EMBL" id="KAK1854323.1"/>
    </source>
</evidence>
<sequence length="111" mass="12200">MLWTHGNHTHRPTASCATVAVTSSRPPSRHLPFPPALPPHQIKAKPPSWITSATDTYLGLARLLGHGPGSSQRLTYLHWSTFPPYRIPSNPMPHAVGYHFTLQRALPAAVL</sequence>
<evidence type="ECO:0000313" key="2">
    <source>
        <dbReference type="Proteomes" id="UP001243330"/>
    </source>
</evidence>
<keyword evidence="2" id="KW-1185">Reference proteome</keyword>